<organism evidence="1 2">
    <name type="scientific">Geoglobus acetivorans</name>
    <dbReference type="NCBI Taxonomy" id="565033"/>
    <lineage>
        <taxon>Archaea</taxon>
        <taxon>Methanobacteriati</taxon>
        <taxon>Methanobacteriota</taxon>
        <taxon>Archaeoglobi</taxon>
        <taxon>Archaeoglobales</taxon>
        <taxon>Archaeoglobaceae</taxon>
        <taxon>Geoglobus</taxon>
    </lineage>
</organism>
<proteinExistence type="predicted"/>
<keyword evidence="2" id="KW-1185">Reference proteome</keyword>
<sequence length="103" mass="11760">MKCLIVRERLHSYAKELERGDDWNIPFISIELKSSSPETYFTWCSEMDRLEISSVRGEAGDELVEFAVTSKESSVRILFNGDLAKAISELIKNVKEMKKSLEG</sequence>
<dbReference type="Proteomes" id="UP001492541">
    <property type="component" value="Chromosome"/>
</dbReference>
<dbReference type="GeneID" id="90449386"/>
<gene>
    <name evidence="1" type="ORF">LPQ35_06825</name>
</gene>
<dbReference type="RefSeq" id="WP_193808131.1">
    <property type="nucleotide sequence ID" value="NZ_CP087714.1"/>
</dbReference>
<evidence type="ECO:0000313" key="1">
    <source>
        <dbReference type="EMBL" id="XAT62968.1"/>
    </source>
</evidence>
<accession>A0ABZ3H2C1</accession>
<dbReference type="EMBL" id="CP087714">
    <property type="protein sequence ID" value="XAT62968.1"/>
    <property type="molecule type" value="Genomic_DNA"/>
</dbReference>
<name>A0ABZ3H2C1_GEOAI</name>
<reference evidence="1 2" key="1">
    <citation type="submission" date="2021-11" db="EMBL/GenBank/DDBJ databases">
        <title>Whole genome of Geoglobus acetivorans.</title>
        <authorList>
            <person name="Liu D."/>
        </authorList>
    </citation>
    <scope>NUCLEOTIDE SEQUENCE [LARGE SCALE GENOMIC DNA]</scope>
    <source>
        <strain evidence="1 2">SBH6</strain>
    </source>
</reference>
<evidence type="ECO:0000313" key="2">
    <source>
        <dbReference type="Proteomes" id="UP001492541"/>
    </source>
</evidence>
<protein>
    <submittedName>
        <fullName evidence="1">Uncharacterized protein</fullName>
    </submittedName>
</protein>